<evidence type="ECO:0000256" key="1">
    <source>
        <dbReference type="SAM" id="SignalP"/>
    </source>
</evidence>
<evidence type="ECO:0000313" key="2">
    <source>
        <dbReference type="EMBL" id="WUR04377.1"/>
    </source>
</evidence>
<gene>
    <name evidence="2" type="ORF">VNE69_08132</name>
</gene>
<dbReference type="Proteomes" id="UP001334084">
    <property type="component" value="Chromosome 8"/>
</dbReference>
<proteinExistence type="predicted"/>
<name>A0AAX4JEH0_9MICR</name>
<feature type="signal peptide" evidence="1">
    <location>
        <begin position="1"/>
        <end position="18"/>
    </location>
</feature>
<protein>
    <submittedName>
        <fullName evidence="2">Uncharacterized protein</fullName>
    </submittedName>
</protein>
<dbReference type="RefSeq" id="XP_065330522.1">
    <property type="nucleotide sequence ID" value="XM_065474450.1"/>
</dbReference>
<keyword evidence="3" id="KW-1185">Reference proteome</keyword>
<feature type="chain" id="PRO_5043825316" evidence="1">
    <location>
        <begin position="19"/>
        <end position="758"/>
    </location>
</feature>
<sequence length="758" mass="90371">MNIFVNFILILFIQGCQDIYNKLNYVINKKIENRDYVTIDLNKDCLRINLMWKKDTSSLIASLNIDFFDNIDKISLIEINCIDKCIEIIVKELEEKLSHEIKKTTASCIILNYFPLVYECIPIYRNVVIHLKKTNIIRKDKKLNHEIFYTCIIENNIIWNIVFKIIKFNNLESEYKHEIDFPLNFIRKNNNLFICFYINLENLVFFFEIDVKDLDVEKLFPYINIITSHTNETDKIISKIIHELYKKDKIYRICNSYTRGMTIYNRKKVVLIYRDFEIELNDDSLQIKQKSAKYNYSFKDDSNYNGIKSNIDDKCFLEFQDFFRKLYIVIEKDECSIGVEMFYRLIESYGKVLFFVNRILNNRGTILNIIFTHLLLANELIDNNELHKIILDDKLNDLRIIELQKTILEAFSNHSVLSCTMLMKICLFFDAERYINENDINNESIFGTLKKIGKLISLKDKNQTDSELNASDAKEKIDLLEIYQDAVSNHLDDIENFKNIVREYVFDMTSLFTGKMKNISENDINYIFNIRTEVTTTFNMEKKIIQSNNDTIRKKLQENYRKDEEKDKINQLNAIKSFKTQLIDKNFIEEDIQHYKNKVKRIIYKNVITKFKKQLNEVVDFTDIEITSKFFINFKYEIFNIIERMMEYDDIIKETVNLILIVDKDFINNFKIDKNLNQKLKFYINENIRKHSKTIFPAALIQVFESNFTNDKNFKIKCAKKLDYIQSVLNSEDILFLYNESGKKLLKDLLAVLETKKI</sequence>
<accession>A0AAX4JEH0</accession>
<keyword evidence="1" id="KW-0732">Signal</keyword>
<dbReference type="KEGG" id="vnx:VNE69_08132"/>
<evidence type="ECO:0000313" key="3">
    <source>
        <dbReference type="Proteomes" id="UP001334084"/>
    </source>
</evidence>
<dbReference type="AlphaFoldDB" id="A0AAX4JEH0"/>
<dbReference type="EMBL" id="CP142733">
    <property type="protein sequence ID" value="WUR04377.1"/>
    <property type="molecule type" value="Genomic_DNA"/>
</dbReference>
<dbReference type="GeneID" id="90542208"/>
<reference evidence="2" key="1">
    <citation type="journal article" date="2024" name="BMC Genomics">
        <title>Functional annotation of a divergent genome using sequence and structure-based similarity.</title>
        <authorList>
            <person name="Svedberg D."/>
            <person name="Winiger R.R."/>
            <person name="Berg A."/>
            <person name="Sharma H."/>
            <person name="Tellgren-Roth C."/>
            <person name="Debrunner-Vossbrinck B.A."/>
            <person name="Vossbrinck C.R."/>
            <person name="Barandun J."/>
        </authorList>
    </citation>
    <scope>NUCLEOTIDE SEQUENCE</scope>
    <source>
        <strain evidence="2">Illinois isolate</strain>
    </source>
</reference>
<organism evidence="2 3">
    <name type="scientific">Vairimorpha necatrix</name>
    <dbReference type="NCBI Taxonomy" id="6039"/>
    <lineage>
        <taxon>Eukaryota</taxon>
        <taxon>Fungi</taxon>
        <taxon>Fungi incertae sedis</taxon>
        <taxon>Microsporidia</taxon>
        <taxon>Nosematidae</taxon>
        <taxon>Vairimorpha</taxon>
    </lineage>
</organism>